<protein>
    <submittedName>
        <fullName evidence="6">Tubulin tyrosine ligase</fullName>
    </submittedName>
</protein>
<keyword evidence="5" id="KW-0067">ATP-binding</keyword>
<dbReference type="InterPro" id="IPR051437">
    <property type="entry name" value="TTLL_monoglycylase"/>
</dbReference>
<keyword evidence="2" id="KW-0963">Cytoplasm</keyword>
<evidence type="ECO:0000256" key="2">
    <source>
        <dbReference type="ARBA" id="ARBA00022490"/>
    </source>
</evidence>
<dbReference type="GO" id="GO:0005737">
    <property type="term" value="C:cytoplasm"/>
    <property type="evidence" value="ECO:0007669"/>
    <property type="project" value="UniProtKB-SubCell"/>
</dbReference>
<sequence length="83" mass="9902">EQIKEFPNAFELLGFDFMIDAEMKVWLLEVNSSPTLERSTQMVSQLIDEMTEDMVNILLELQQKWNKWIKIIDKAEWKDVQIV</sequence>
<reference evidence="6" key="1">
    <citation type="submission" date="2015-07" db="EMBL/GenBank/DDBJ databases">
        <title>Adaptation to a free-living lifestyle via gene acquisitions in the diplomonad Trepomonas sp. PC1.</title>
        <authorList>
            <person name="Xu F."/>
            <person name="Jerlstrom-Hultqvist J."/>
            <person name="Kolisko M."/>
            <person name="Simpson A.G.B."/>
            <person name="Roger A.J."/>
            <person name="Svard S.G."/>
            <person name="Andersson J.O."/>
        </authorList>
    </citation>
    <scope>NUCLEOTIDE SEQUENCE</scope>
    <source>
        <strain evidence="6">PC1</strain>
    </source>
</reference>
<evidence type="ECO:0000256" key="4">
    <source>
        <dbReference type="ARBA" id="ARBA00022741"/>
    </source>
</evidence>
<keyword evidence="4" id="KW-0547">Nucleotide-binding</keyword>
<keyword evidence="3 6" id="KW-0436">Ligase</keyword>
<dbReference type="EMBL" id="GDID01002348">
    <property type="protein sequence ID" value="JAP94258.1"/>
    <property type="molecule type" value="Transcribed_RNA"/>
</dbReference>
<evidence type="ECO:0000256" key="3">
    <source>
        <dbReference type="ARBA" id="ARBA00022598"/>
    </source>
</evidence>
<feature type="non-terminal residue" evidence="6">
    <location>
        <position position="1"/>
    </location>
</feature>
<proteinExistence type="predicted"/>
<comment type="subcellular location">
    <subcellularLocation>
        <location evidence="1">Cytoplasm</location>
    </subcellularLocation>
</comment>
<name>A0A146KDF8_9EUKA</name>
<evidence type="ECO:0000256" key="1">
    <source>
        <dbReference type="ARBA" id="ARBA00004496"/>
    </source>
</evidence>
<dbReference type="GO" id="GO:0005524">
    <property type="term" value="F:ATP binding"/>
    <property type="evidence" value="ECO:0007669"/>
    <property type="project" value="UniProtKB-KW"/>
</dbReference>
<dbReference type="Gene3D" id="3.30.470.20">
    <property type="entry name" value="ATP-grasp fold, B domain"/>
    <property type="match status" value="1"/>
</dbReference>
<accession>A0A146KDF8</accession>
<organism evidence="6">
    <name type="scientific">Trepomonas sp. PC1</name>
    <dbReference type="NCBI Taxonomy" id="1076344"/>
    <lineage>
        <taxon>Eukaryota</taxon>
        <taxon>Metamonada</taxon>
        <taxon>Diplomonadida</taxon>
        <taxon>Hexamitidae</taxon>
        <taxon>Hexamitinae</taxon>
        <taxon>Trepomonas</taxon>
    </lineage>
</organism>
<dbReference type="GO" id="GO:0015630">
    <property type="term" value="C:microtubule cytoskeleton"/>
    <property type="evidence" value="ECO:0007669"/>
    <property type="project" value="TreeGrafter"/>
</dbReference>
<dbReference type="PANTHER" id="PTHR45870">
    <property type="entry name" value="TUBULIN MONOGLYCYLASE TTLL3"/>
    <property type="match status" value="1"/>
</dbReference>
<gene>
    <name evidence="6" type="ORF">TPC1_13163</name>
</gene>
<dbReference type="PANTHER" id="PTHR45870:SF2">
    <property type="entry name" value="TUBULIN MONOGLYCYLASE TTLL3"/>
    <property type="match status" value="1"/>
</dbReference>
<feature type="non-terminal residue" evidence="6">
    <location>
        <position position="83"/>
    </location>
</feature>
<evidence type="ECO:0000313" key="6">
    <source>
        <dbReference type="EMBL" id="JAP94258.1"/>
    </source>
</evidence>
<dbReference type="SUPFAM" id="SSF56059">
    <property type="entry name" value="Glutathione synthetase ATP-binding domain-like"/>
    <property type="match status" value="1"/>
</dbReference>
<dbReference type="PROSITE" id="PS51221">
    <property type="entry name" value="TTL"/>
    <property type="match status" value="1"/>
</dbReference>
<dbReference type="GO" id="GO:0070736">
    <property type="term" value="F:protein-glycine ligase activity, initiating"/>
    <property type="evidence" value="ECO:0007669"/>
    <property type="project" value="TreeGrafter"/>
</dbReference>
<dbReference type="AlphaFoldDB" id="A0A146KDF8"/>
<dbReference type="InterPro" id="IPR004344">
    <property type="entry name" value="TTL/TTLL_fam"/>
</dbReference>
<evidence type="ECO:0000256" key="5">
    <source>
        <dbReference type="ARBA" id="ARBA00022840"/>
    </source>
</evidence>
<dbReference type="Pfam" id="PF03133">
    <property type="entry name" value="TTL"/>
    <property type="match status" value="1"/>
</dbReference>